<dbReference type="InterPro" id="IPR043129">
    <property type="entry name" value="ATPase_NBD"/>
</dbReference>
<keyword evidence="2" id="KW-1185">Reference proteome</keyword>
<dbReference type="SUPFAM" id="SSF53067">
    <property type="entry name" value="Actin-like ATPase domain"/>
    <property type="match status" value="1"/>
</dbReference>
<gene>
    <name evidence="1" type="ORF">CVT24_002945</name>
</gene>
<dbReference type="CDD" id="cd10170">
    <property type="entry name" value="ASKHA_NBD_HSP70"/>
    <property type="match status" value="1"/>
</dbReference>
<evidence type="ECO:0000313" key="2">
    <source>
        <dbReference type="Proteomes" id="UP000284842"/>
    </source>
</evidence>
<organism evidence="1 2">
    <name type="scientific">Panaeolus cyanescens</name>
    <dbReference type="NCBI Taxonomy" id="181874"/>
    <lineage>
        <taxon>Eukaryota</taxon>
        <taxon>Fungi</taxon>
        <taxon>Dikarya</taxon>
        <taxon>Basidiomycota</taxon>
        <taxon>Agaricomycotina</taxon>
        <taxon>Agaricomycetes</taxon>
        <taxon>Agaricomycetidae</taxon>
        <taxon>Agaricales</taxon>
        <taxon>Agaricineae</taxon>
        <taxon>Galeropsidaceae</taxon>
        <taxon>Panaeolus</taxon>
    </lineage>
</organism>
<name>A0A409VP74_9AGAR</name>
<comment type="caution">
    <text evidence="1">The sequence shown here is derived from an EMBL/GenBank/DDBJ whole genome shotgun (WGS) entry which is preliminary data.</text>
</comment>
<dbReference type="EMBL" id="NHTK01006015">
    <property type="protein sequence ID" value="PPQ68081.1"/>
    <property type="molecule type" value="Genomic_DNA"/>
</dbReference>
<dbReference type="PANTHER" id="PTHR14187">
    <property type="entry name" value="ALPHA KINASE/ELONGATION FACTOR 2 KINASE"/>
    <property type="match status" value="1"/>
</dbReference>
<proteinExistence type="predicted"/>
<dbReference type="STRING" id="181874.A0A409VP74"/>
<dbReference type="Gene3D" id="3.30.420.40">
    <property type="match status" value="2"/>
</dbReference>
<protein>
    <submittedName>
        <fullName evidence="1">Uncharacterized protein</fullName>
    </submittedName>
</protein>
<dbReference type="OrthoDB" id="2963168at2759"/>
<dbReference type="Gene3D" id="3.90.640.10">
    <property type="entry name" value="Actin, Chain A, domain 4"/>
    <property type="match status" value="1"/>
</dbReference>
<dbReference type="InParanoid" id="A0A409VP74"/>
<evidence type="ECO:0000313" key="1">
    <source>
        <dbReference type="EMBL" id="PPQ68081.1"/>
    </source>
</evidence>
<dbReference type="AlphaFoldDB" id="A0A409VP74"/>
<dbReference type="Proteomes" id="UP000284842">
    <property type="component" value="Unassembled WGS sequence"/>
</dbReference>
<accession>A0A409VP74</accession>
<sequence>MFSFEAPASLGAKVMKTFNKEEDYDTSFNTTNTSESPVLPTTQTVDATLQSQFSFDAPATIGSALIPKEEEVILDELSIALQEAAAGASDTETIKVTFEVLSTQHSVEAKATYFRVWFHFRTHRYIFSGSIAQNIPAFTATARLGYRSLSQLIGWKHFGGVVGPTSFRLNLLDGVTITGNLTKSLGCKPKVLFIVFYKFIQIVGATSILDPGRVPKVEGVTRFPSADNKGTVSLSKVPSVLYYDQEGSLKAVGAEVLSESIKEKAADQQWVKAEWFKLHLRPKRDEKDGGDAIPPLPPNKTFEDVLADYLRYLNECTLRFIEHAHGATIWESLSSSLNPSPDDAGRYQPGQGTVYVLSHPNGWQGFQQQSYATAACKAGLLPDDPEVLYERLHFVTEGEASLHWASETIGSGSAMKKGTGFTVIDAGGGTIDVSSYRRKKKASEERGVFEEIASPTCYFQGSVLVTVRARAFLKERLIDSEYYDDLDDILHAFDDTTKLNFRDPNDPQFVKFGGVGDNDEDVGIRFGQLRLKGEEVAALFKPAIDCIHNAVVEQCKLANKRISHVVLVGGFVNNDYLYERVKDALASVSVKVHRVDNLPNKAVANGAASYYLDHFVRARLSKVAYGFFGPITYKPKFRSHRKQHARPDGYYENDDGAVVLPHYFAEMLAKNVKVSEFKETRKSVYARNSSKFEGGMDVIVPIWCYNGKQTGERFFDDDKESYTKAFSVVVDASRVPVTECEVKGVKTWMFRAFIVLYFGLPAIKADLAWSEDGVEKRCPAKIVYDMPSYGNLDIVTASYGSIAKETNNAVTIETL</sequence>
<reference evidence="1 2" key="1">
    <citation type="journal article" date="2018" name="Evol. Lett.">
        <title>Horizontal gene cluster transfer increased hallucinogenic mushroom diversity.</title>
        <authorList>
            <person name="Reynolds H.T."/>
            <person name="Vijayakumar V."/>
            <person name="Gluck-Thaler E."/>
            <person name="Korotkin H.B."/>
            <person name="Matheny P.B."/>
            <person name="Slot J.C."/>
        </authorList>
    </citation>
    <scope>NUCLEOTIDE SEQUENCE [LARGE SCALE GENOMIC DNA]</scope>
    <source>
        <strain evidence="1 2">2629</strain>
    </source>
</reference>
<dbReference type="PANTHER" id="PTHR14187:SF5">
    <property type="entry name" value="HEAT SHOCK 70 KDA PROTEIN 12A"/>
    <property type="match status" value="1"/>
</dbReference>